<dbReference type="PROSITE" id="PS50893">
    <property type="entry name" value="ABC_TRANSPORTER_2"/>
    <property type="match status" value="1"/>
</dbReference>
<organism evidence="6 7">
    <name type="scientific">Bradyrhizobium lablabi</name>
    <dbReference type="NCBI Taxonomy" id="722472"/>
    <lineage>
        <taxon>Bacteria</taxon>
        <taxon>Pseudomonadati</taxon>
        <taxon>Pseudomonadota</taxon>
        <taxon>Alphaproteobacteria</taxon>
        <taxon>Hyphomicrobiales</taxon>
        <taxon>Nitrobacteraceae</taxon>
        <taxon>Bradyrhizobium</taxon>
    </lineage>
</organism>
<dbReference type="Gene3D" id="3.40.50.300">
    <property type="entry name" value="P-loop containing nucleotide triphosphate hydrolases"/>
    <property type="match status" value="1"/>
</dbReference>
<dbReference type="AlphaFoldDB" id="A0A0R3ML12"/>
<dbReference type="SUPFAM" id="SSF52540">
    <property type="entry name" value="P-loop containing nucleoside triphosphate hydrolases"/>
    <property type="match status" value="1"/>
</dbReference>
<evidence type="ECO:0000313" key="7">
    <source>
        <dbReference type="Proteomes" id="UP000051660"/>
    </source>
</evidence>
<dbReference type="InterPro" id="IPR027417">
    <property type="entry name" value="P-loop_NTPase"/>
</dbReference>
<evidence type="ECO:0000313" key="6">
    <source>
        <dbReference type="EMBL" id="KRR20657.1"/>
    </source>
</evidence>
<evidence type="ECO:0000256" key="1">
    <source>
        <dbReference type="ARBA" id="ARBA00022448"/>
    </source>
</evidence>
<dbReference type="PANTHER" id="PTHR45772:SF2">
    <property type="entry name" value="ABC TRANSPORTER ATP-BINDING PROTEIN"/>
    <property type="match status" value="1"/>
</dbReference>
<evidence type="ECO:0000259" key="5">
    <source>
        <dbReference type="PROSITE" id="PS50893"/>
    </source>
</evidence>
<protein>
    <submittedName>
        <fullName evidence="6">ABC transporter ATP-binding protein</fullName>
    </submittedName>
</protein>
<comment type="function">
    <text evidence="4">Involved in beta-(1--&gt;2)glucan export. Transmembrane domains (TMD) form a pore in the inner membrane and the ATP-binding domain (NBD) is responsible for energy generation.</text>
</comment>
<dbReference type="RefSeq" id="WP_057860471.1">
    <property type="nucleotide sequence ID" value="NZ_LLYB01000086.1"/>
</dbReference>
<dbReference type="InterPro" id="IPR032823">
    <property type="entry name" value="BCA_ABC_TP_C"/>
</dbReference>
<keyword evidence="1" id="KW-0813">Transport</keyword>
<dbReference type="InterPro" id="IPR003593">
    <property type="entry name" value="AAA+_ATPase"/>
</dbReference>
<gene>
    <name evidence="6" type="ORF">CQ14_11705</name>
</gene>
<dbReference type="FunFam" id="3.40.50.300:FF:000421">
    <property type="entry name" value="Branched-chain amino acid ABC transporter ATP-binding protein"/>
    <property type="match status" value="1"/>
</dbReference>
<dbReference type="SMART" id="SM00382">
    <property type="entry name" value="AAA"/>
    <property type="match status" value="1"/>
</dbReference>
<keyword evidence="2" id="KW-0547">Nucleotide-binding</keyword>
<dbReference type="Pfam" id="PF12399">
    <property type="entry name" value="BCA_ABC_TP_C"/>
    <property type="match status" value="1"/>
</dbReference>
<dbReference type="GO" id="GO:0005524">
    <property type="term" value="F:ATP binding"/>
    <property type="evidence" value="ECO:0007669"/>
    <property type="project" value="UniProtKB-KW"/>
</dbReference>
<comment type="caution">
    <text evidence="6">The sequence shown here is derived from an EMBL/GenBank/DDBJ whole genome shotgun (WGS) entry which is preliminary data.</text>
</comment>
<feature type="domain" description="ABC transporter" evidence="5">
    <location>
        <begin position="10"/>
        <end position="251"/>
    </location>
</feature>
<dbReference type="STRING" id="722472.SAMN05444321_2814"/>
<name>A0A0R3ML12_9BRAD</name>
<dbReference type="Pfam" id="PF00005">
    <property type="entry name" value="ABC_tran"/>
    <property type="match status" value="1"/>
</dbReference>
<dbReference type="GO" id="GO:0005886">
    <property type="term" value="C:plasma membrane"/>
    <property type="evidence" value="ECO:0007669"/>
    <property type="project" value="TreeGrafter"/>
</dbReference>
<dbReference type="CDD" id="cd03219">
    <property type="entry name" value="ABC_Mj1267_LivG_branched"/>
    <property type="match status" value="1"/>
</dbReference>
<dbReference type="InterPro" id="IPR003439">
    <property type="entry name" value="ABC_transporter-like_ATP-bd"/>
</dbReference>
<dbReference type="OrthoDB" id="9780942at2"/>
<evidence type="ECO:0000256" key="2">
    <source>
        <dbReference type="ARBA" id="ARBA00022741"/>
    </source>
</evidence>
<reference evidence="6 7" key="1">
    <citation type="submission" date="2014-03" db="EMBL/GenBank/DDBJ databases">
        <title>Bradyrhizobium valentinum sp. nov., isolated from effective nodules of Lupinus mariae-josephae, a lupine endemic of basic-lime soils in Eastern Spain.</title>
        <authorList>
            <person name="Duran D."/>
            <person name="Rey L."/>
            <person name="Navarro A."/>
            <person name="Busquets A."/>
            <person name="Imperial J."/>
            <person name="Ruiz-Argueso T."/>
        </authorList>
    </citation>
    <scope>NUCLEOTIDE SEQUENCE [LARGE SCALE GENOMIC DNA]</scope>
    <source>
        <strain evidence="6 7">CCBAU 23086</strain>
    </source>
</reference>
<keyword evidence="3 6" id="KW-0067">ATP-binding</keyword>
<dbReference type="EMBL" id="LLYB01000086">
    <property type="protein sequence ID" value="KRR20657.1"/>
    <property type="molecule type" value="Genomic_DNA"/>
</dbReference>
<dbReference type="Proteomes" id="UP000051660">
    <property type="component" value="Unassembled WGS sequence"/>
</dbReference>
<proteinExistence type="predicted"/>
<accession>A0A0R3ML12</accession>
<evidence type="ECO:0000256" key="3">
    <source>
        <dbReference type="ARBA" id="ARBA00022840"/>
    </source>
</evidence>
<dbReference type="InterPro" id="IPR051120">
    <property type="entry name" value="ABC_AA/LPS_Transport"/>
</dbReference>
<evidence type="ECO:0000256" key="4">
    <source>
        <dbReference type="ARBA" id="ARBA00024722"/>
    </source>
</evidence>
<dbReference type="GO" id="GO:0016887">
    <property type="term" value="F:ATP hydrolysis activity"/>
    <property type="evidence" value="ECO:0007669"/>
    <property type="project" value="InterPro"/>
</dbReference>
<sequence length="259" mass="27902">MTDSAGVPLLRVENLIRSFGGIKATDNLSLDVLPGELHAIIGPNGAGKTTLISQLTGQLMPNSGAIHFAGRDVTAVPAYQRSRLGLARSFQITSLLRDFTAIDNVAIAAQAHDGHSFRFWGAARKEKHLRDAAQAALTRVGLGQRANVLVSELSHGEQRELELAVALATKPQLLLLDEPMAGLGVTESARMVALLKELRKEVTIVLVEHDMEAVFALADRITVLVYGRVIASGDPDAIRNNEEVKRAYLGDQHAVTRHG</sequence>
<dbReference type="PANTHER" id="PTHR45772">
    <property type="entry name" value="CONSERVED COMPONENT OF ABC TRANSPORTER FOR NATURAL AMINO ACIDS-RELATED"/>
    <property type="match status" value="1"/>
</dbReference>